<keyword evidence="1" id="KW-0472">Membrane</keyword>
<keyword evidence="1" id="KW-1133">Transmembrane helix</keyword>
<dbReference type="KEGG" id="tpla:ElP_09100"/>
<gene>
    <name evidence="2" type="ORF">ElP_09100</name>
</gene>
<protein>
    <submittedName>
        <fullName evidence="2">Uncharacterized protein</fullName>
    </submittedName>
</protein>
<sequence>MRPLSLNFRLWHLMAAVAGFAFAVREPRALVGVAAFAVILSIWRFAEYHNRACSYANLEREFLWKLARGEGDDPSWDRACAEHYALMRARYAVATRKPWSTLGSEPPLPCRSIDAEEMDVIRGPTRSVDAILDLDDPLSSILIELEESRSK</sequence>
<organism evidence="2 3">
    <name type="scientific">Tautonia plasticadhaerens</name>
    <dbReference type="NCBI Taxonomy" id="2527974"/>
    <lineage>
        <taxon>Bacteria</taxon>
        <taxon>Pseudomonadati</taxon>
        <taxon>Planctomycetota</taxon>
        <taxon>Planctomycetia</taxon>
        <taxon>Isosphaerales</taxon>
        <taxon>Isosphaeraceae</taxon>
        <taxon>Tautonia</taxon>
    </lineage>
</organism>
<reference evidence="2 3" key="1">
    <citation type="submission" date="2019-02" db="EMBL/GenBank/DDBJ databases">
        <title>Deep-cultivation of Planctomycetes and their phenomic and genomic characterization uncovers novel biology.</title>
        <authorList>
            <person name="Wiegand S."/>
            <person name="Jogler M."/>
            <person name="Boedeker C."/>
            <person name="Pinto D."/>
            <person name="Vollmers J."/>
            <person name="Rivas-Marin E."/>
            <person name="Kohn T."/>
            <person name="Peeters S.H."/>
            <person name="Heuer A."/>
            <person name="Rast P."/>
            <person name="Oberbeckmann S."/>
            <person name="Bunk B."/>
            <person name="Jeske O."/>
            <person name="Meyerdierks A."/>
            <person name="Storesund J.E."/>
            <person name="Kallscheuer N."/>
            <person name="Luecker S."/>
            <person name="Lage O.M."/>
            <person name="Pohl T."/>
            <person name="Merkel B.J."/>
            <person name="Hornburger P."/>
            <person name="Mueller R.-W."/>
            <person name="Bruemmer F."/>
            <person name="Labrenz M."/>
            <person name="Spormann A.M."/>
            <person name="Op den Camp H."/>
            <person name="Overmann J."/>
            <person name="Amann R."/>
            <person name="Jetten M.S.M."/>
            <person name="Mascher T."/>
            <person name="Medema M.H."/>
            <person name="Devos D.P."/>
            <person name="Kaster A.-K."/>
            <person name="Ovreas L."/>
            <person name="Rohde M."/>
            <person name="Galperin M.Y."/>
            <person name="Jogler C."/>
        </authorList>
    </citation>
    <scope>NUCLEOTIDE SEQUENCE [LARGE SCALE GENOMIC DNA]</scope>
    <source>
        <strain evidence="2 3">ElP</strain>
    </source>
</reference>
<evidence type="ECO:0000313" key="2">
    <source>
        <dbReference type="EMBL" id="QDV33068.1"/>
    </source>
</evidence>
<evidence type="ECO:0000256" key="1">
    <source>
        <dbReference type="SAM" id="Phobius"/>
    </source>
</evidence>
<dbReference type="AlphaFoldDB" id="A0A518GWV3"/>
<feature type="transmembrane region" description="Helical" evidence="1">
    <location>
        <begin position="6"/>
        <end position="24"/>
    </location>
</feature>
<dbReference type="Proteomes" id="UP000317835">
    <property type="component" value="Chromosome"/>
</dbReference>
<accession>A0A518GWV3</accession>
<keyword evidence="3" id="KW-1185">Reference proteome</keyword>
<name>A0A518GWV3_9BACT</name>
<feature type="transmembrane region" description="Helical" evidence="1">
    <location>
        <begin position="29"/>
        <end position="46"/>
    </location>
</feature>
<evidence type="ECO:0000313" key="3">
    <source>
        <dbReference type="Proteomes" id="UP000317835"/>
    </source>
</evidence>
<keyword evidence="1" id="KW-0812">Transmembrane</keyword>
<proteinExistence type="predicted"/>
<dbReference type="EMBL" id="CP036426">
    <property type="protein sequence ID" value="QDV33068.1"/>
    <property type="molecule type" value="Genomic_DNA"/>
</dbReference>